<keyword evidence="2 7" id="KW-0694">RNA-binding</keyword>
<dbReference type="Proteomes" id="UP000581135">
    <property type="component" value="Unassembled WGS sequence"/>
</dbReference>
<dbReference type="SUPFAM" id="SSF55120">
    <property type="entry name" value="Pseudouridine synthase"/>
    <property type="match status" value="1"/>
</dbReference>
<feature type="domain" description="RNA-binding S4" evidence="9">
    <location>
        <begin position="19"/>
        <end position="78"/>
    </location>
</feature>
<evidence type="ECO:0000259" key="9">
    <source>
        <dbReference type="SMART" id="SM00363"/>
    </source>
</evidence>
<dbReference type="FunFam" id="3.30.2350.10:FF:000006">
    <property type="entry name" value="Pseudouridine synthase"/>
    <property type="match status" value="1"/>
</dbReference>
<accession>A0A839SUW4</accession>
<evidence type="ECO:0000256" key="2">
    <source>
        <dbReference type="ARBA" id="ARBA00022884"/>
    </source>
</evidence>
<dbReference type="EMBL" id="JACHXA010000002">
    <property type="protein sequence ID" value="MBB3064775.1"/>
    <property type="molecule type" value="Genomic_DNA"/>
</dbReference>
<evidence type="ECO:0000313" key="11">
    <source>
        <dbReference type="Proteomes" id="UP000581135"/>
    </source>
</evidence>
<evidence type="ECO:0000256" key="4">
    <source>
        <dbReference type="ARBA" id="ARBA00036882"/>
    </source>
</evidence>
<evidence type="ECO:0000256" key="6">
    <source>
        <dbReference type="PIRSR" id="PIRSR606225-1"/>
    </source>
</evidence>
<proteinExistence type="inferred from homology"/>
<dbReference type="PROSITE" id="PS01129">
    <property type="entry name" value="PSI_RLU"/>
    <property type="match status" value="1"/>
</dbReference>
<reference evidence="10 11" key="1">
    <citation type="submission" date="2020-08" db="EMBL/GenBank/DDBJ databases">
        <title>Genomic Encyclopedia of Type Strains, Phase III (KMG-III): the genomes of soil and plant-associated and newly described type strains.</title>
        <authorList>
            <person name="Whitman W."/>
        </authorList>
    </citation>
    <scope>NUCLEOTIDE SEQUENCE [LARGE SCALE GENOMIC DNA]</scope>
    <source>
        <strain evidence="10 11">CECT 8803</strain>
    </source>
</reference>
<dbReference type="EC" id="5.4.99.-" evidence="8"/>
<evidence type="ECO:0000256" key="7">
    <source>
        <dbReference type="PROSITE-ProRule" id="PRU00182"/>
    </source>
</evidence>
<dbReference type="CDD" id="cd02869">
    <property type="entry name" value="PseudoU_synth_RluA_like"/>
    <property type="match status" value="1"/>
</dbReference>
<dbReference type="GO" id="GO:0160140">
    <property type="term" value="F:23S rRNA pseudouridine(1911/1915/1917) synthase activity"/>
    <property type="evidence" value="ECO:0007669"/>
    <property type="project" value="UniProtKB-EC"/>
</dbReference>
<evidence type="ECO:0000256" key="3">
    <source>
        <dbReference type="ARBA" id="ARBA00023235"/>
    </source>
</evidence>
<dbReference type="GO" id="GO:0003723">
    <property type="term" value="F:RNA binding"/>
    <property type="evidence" value="ECO:0007669"/>
    <property type="project" value="UniProtKB-KW"/>
</dbReference>
<feature type="active site" evidence="6">
    <location>
        <position position="144"/>
    </location>
</feature>
<dbReference type="NCBIfam" id="TIGR00005">
    <property type="entry name" value="rluA_subfam"/>
    <property type="match status" value="1"/>
</dbReference>
<dbReference type="GO" id="GO:0000455">
    <property type="term" value="P:enzyme-directed rRNA pseudouridine synthesis"/>
    <property type="evidence" value="ECO:0007669"/>
    <property type="project" value="UniProtKB-ARBA"/>
</dbReference>
<name>A0A839SUW4_9PROT</name>
<dbReference type="SMART" id="SM00363">
    <property type="entry name" value="S4"/>
    <property type="match status" value="1"/>
</dbReference>
<dbReference type="InterPro" id="IPR006224">
    <property type="entry name" value="PsdUridine_synth_RluA-like_CS"/>
</dbReference>
<evidence type="ECO:0000313" key="10">
    <source>
        <dbReference type="EMBL" id="MBB3064775.1"/>
    </source>
</evidence>
<comment type="catalytic activity">
    <reaction evidence="4">
        <text>uridine(1911/1915/1917) in 23S rRNA = pseudouridine(1911/1915/1917) in 23S rRNA</text>
        <dbReference type="Rhea" id="RHEA:42524"/>
        <dbReference type="Rhea" id="RHEA-COMP:10097"/>
        <dbReference type="Rhea" id="RHEA-COMP:10098"/>
        <dbReference type="ChEBI" id="CHEBI:65314"/>
        <dbReference type="ChEBI" id="CHEBI:65315"/>
        <dbReference type="EC" id="5.4.99.23"/>
    </reaction>
</comment>
<organism evidence="10 11">
    <name type="scientific">Limibacillus halophilus</name>
    <dbReference type="NCBI Taxonomy" id="1579333"/>
    <lineage>
        <taxon>Bacteria</taxon>
        <taxon>Pseudomonadati</taxon>
        <taxon>Pseudomonadota</taxon>
        <taxon>Alphaproteobacteria</taxon>
        <taxon>Rhodospirillales</taxon>
        <taxon>Rhodovibrionaceae</taxon>
        <taxon>Limibacillus</taxon>
    </lineage>
</organism>
<dbReference type="CDD" id="cd00165">
    <property type="entry name" value="S4"/>
    <property type="match status" value="1"/>
</dbReference>
<dbReference type="PROSITE" id="PS50889">
    <property type="entry name" value="S4"/>
    <property type="match status" value="1"/>
</dbReference>
<evidence type="ECO:0000256" key="5">
    <source>
        <dbReference type="ARBA" id="ARBA00056072"/>
    </source>
</evidence>
<dbReference type="PANTHER" id="PTHR21600">
    <property type="entry name" value="MITOCHONDRIAL RNA PSEUDOURIDINE SYNTHASE"/>
    <property type="match status" value="1"/>
</dbReference>
<protein>
    <recommendedName>
        <fullName evidence="8">Pseudouridine synthase</fullName>
        <ecNumber evidence="8">5.4.99.-</ecNumber>
    </recommendedName>
</protein>
<comment type="catalytic activity">
    <reaction evidence="8">
        <text>a uridine in RNA = a pseudouridine in RNA</text>
        <dbReference type="Rhea" id="RHEA:48348"/>
        <dbReference type="Rhea" id="RHEA-COMP:12068"/>
        <dbReference type="Rhea" id="RHEA-COMP:12069"/>
        <dbReference type="ChEBI" id="CHEBI:65314"/>
        <dbReference type="ChEBI" id="CHEBI:65315"/>
    </reaction>
</comment>
<dbReference type="InterPro" id="IPR006145">
    <property type="entry name" value="PsdUridine_synth_RsuA/RluA"/>
</dbReference>
<sequence length="325" mass="35054">MTVDDTRQKLEVSAEEAGQRLDRFLTAHLPDLSRSRLKALIEDGHLQVDGATIMQPSARVKQGQRLELHVPEAAPALPEGEAIPLDILFEDEHLLVLNKPAGLVVHPAPGNMTGTLVNALIAHCGDSLKGIGGIKRPGIVHRLDKDTSGVMVVAKTEAVHKALVDAFAKRDLERRYLALVWGLPAPSSGRIEGNIGRSPRNRKKMAVVTSGGREAATRYRVLESLAQGTAALVECKLETGRTHQIRVHMTEAGYPLIGDPLYGRASQARMRALTAAAQSAVKAFPRQALHAASLGFRHPASCECLEFATELPSDIQALKDSLEAL</sequence>
<dbReference type="InterPro" id="IPR020103">
    <property type="entry name" value="PsdUridine_synth_cat_dom_sf"/>
</dbReference>
<dbReference type="PANTHER" id="PTHR21600:SF44">
    <property type="entry name" value="RIBOSOMAL LARGE SUBUNIT PSEUDOURIDINE SYNTHASE D"/>
    <property type="match status" value="1"/>
</dbReference>
<gene>
    <name evidence="10" type="ORF">FHR98_001047</name>
</gene>
<comment type="caution">
    <text evidence="10">The sequence shown here is derived from an EMBL/GenBank/DDBJ whole genome shotgun (WGS) entry which is preliminary data.</text>
</comment>
<dbReference type="InterPro" id="IPR036986">
    <property type="entry name" value="S4_RNA-bd_sf"/>
</dbReference>
<dbReference type="InterPro" id="IPR002942">
    <property type="entry name" value="S4_RNA-bd"/>
</dbReference>
<dbReference type="Pfam" id="PF00849">
    <property type="entry name" value="PseudoU_synth_2"/>
    <property type="match status" value="1"/>
</dbReference>
<dbReference type="InterPro" id="IPR006225">
    <property type="entry name" value="PsdUridine_synth_RluC/D"/>
</dbReference>
<keyword evidence="11" id="KW-1185">Reference proteome</keyword>
<evidence type="ECO:0000256" key="1">
    <source>
        <dbReference type="ARBA" id="ARBA00010876"/>
    </source>
</evidence>
<dbReference type="RefSeq" id="WP_183415570.1">
    <property type="nucleotide sequence ID" value="NZ_JACHXA010000002.1"/>
</dbReference>
<dbReference type="AlphaFoldDB" id="A0A839SUW4"/>
<evidence type="ECO:0000256" key="8">
    <source>
        <dbReference type="RuleBase" id="RU362028"/>
    </source>
</evidence>
<dbReference type="Gene3D" id="3.10.290.10">
    <property type="entry name" value="RNA-binding S4 domain"/>
    <property type="match status" value="1"/>
</dbReference>
<dbReference type="InterPro" id="IPR050188">
    <property type="entry name" value="RluA_PseudoU_synthase"/>
</dbReference>
<comment type="function">
    <text evidence="5">Responsible for synthesis of pseudouridine from uracil at positions 1911, 1915 and 1917 in 23S ribosomal RNA.</text>
</comment>
<keyword evidence="3 8" id="KW-0413">Isomerase</keyword>
<dbReference type="SUPFAM" id="SSF55174">
    <property type="entry name" value="Alpha-L RNA-binding motif"/>
    <property type="match status" value="1"/>
</dbReference>
<dbReference type="Pfam" id="PF01479">
    <property type="entry name" value="S4"/>
    <property type="match status" value="1"/>
</dbReference>
<comment type="similarity">
    <text evidence="1 8">Belongs to the pseudouridine synthase RluA family.</text>
</comment>
<dbReference type="Gene3D" id="3.30.2350.10">
    <property type="entry name" value="Pseudouridine synthase"/>
    <property type="match status" value="1"/>
</dbReference>